<keyword evidence="2" id="KW-0964">Secreted</keyword>
<dbReference type="Pfam" id="PF08686">
    <property type="entry name" value="PLAC"/>
    <property type="match status" value="1"/>
</dbReference>
<dbReference type="GO" id="GO:0006508">
    <property type="term" value="P:proteolysis"/>
    <property type="evidence" value="ECO:0007669"/>
    <property type="project" value="TreeGrafter"/>
</dbReference>
<dbReference type="InterPro" id="IPR000884">
    <property type="entry name" value="TSP1_rpt"/>
</dbReference>
<dbReference type="Proteomes" id="UP000694845">
    <property type="component" value="Unplaced"/>
</dbReference>
<dbReference type="InterPro" id="IPR036383">
    <property type="entry name" value="TSP1_rpt_sf"/>
</dbReference>
<dbReference type="RefSeq" id="XP_022095844.1">
    <property type="nucleotide sequence ID" value="XM_022240152.1"/>
</dbReference>
<dbReference type="GO" id="GO:0005576">
    <property type="term" value="C:extracellular region"/>
    <property type="evidence" value="ECO:0007669"/>
    <property type="project" value="UniProtKB-SubCell"/>
</dbReference>
<feature type="domain" description="PLAC" evidence="8">
    <location>
        <begin position="1106"/>
        <end position="1143"/>
    </location>
</feature>
<protein>
    <submittedName>
        <fullName evidence="10 11">Thrombospondin type-1 domain-containing protein 4-like isoform X1</fullName>
    </submittedName>
</protein>
<dbReference type="InterPro" id="IPR010294">
    <property type="entry name" value="ADAMTS_spacer1"/>
</dbReference>
<dbReference type="Gene3D" id="2.60.120.830">
    <property type="match status" value="1"/>
</dbReference>
<keyword evidence="3" id="KW-0732">Signal</keyword>
<feature type="compositionally biased region" description="Low complexity" evidence="7">
    <location>
        <begin position="699"/>
        <end position="710"/>
    </location>
</feature>
<feature type="compositionally biased region" description="Low complexity" evidence="7">
    <location>
        <begin position="563"/>
        <end position="572"/>
    </location>
</feature>
<evidence type="ECO:0000313" key="11">
    <source>
        <dbReference type="RefSeq" id="XP_022095853.1"/>
    </source>
</evidence>
<dbReference type="PANTHER" id="PTHR13723">
    <property type="entry name" value="ADAMTS A DISINTEGRIN AND METALLOPROTEASE WITH THROMBOSPONDIN MOTIFS PROTEASE"/>
    <property type="match status" value="1"/>
</dbReference>
<evidence type="ECO:0000259" key="8">
    <source>
        <dbReference type="PROSITE" id="PS50900"/>
    </source>
</evidence>
<dbReference type="GO" id="GO:0031012">
    <property type="term" value="C:extracellular matrix"/>
    <property type="evidence" value="ECO:0007669"/>
    <property type="project" value="TreeGrafter"/>
</dbReference>
<dbReference type="SUPFAM" id="SSF82895">
    <property type="entry name" value="TSP-1 type 1 repeat"/>
    <property type="match status" value="7"/>
</dbReference>
<feature type="region of interest" description="Disordered" evidence="7">
    <location>
        <begin position="389"/>
        <end position="747"/>
    </location>
</feature>
<feature type="disulfide bond" evidence="6">
    <location>
        <begin position="82"/>
        <end position="99"/>
    </location>
</feature>
<feature type="compositionally biased region" description="Pro residues" evidence="7">
    <location>
        <begin position="666"/>
        <end position="687"/>
    </location>
</feature>
<feature type="disulfide bond" evidence="6">
    <location>
        <begin position="67"/>
        <end position="109"/>
    </location>
</feature>
<feature type="compositionally biased region" description="Low complexity" evidence="7">
    <location>
        <begin position="724"/>
        <end position="736"/>
    </location>
</feature>
<dbReference type="AlphaFoldDB" id="A0A8B7YRD4"/>
<evidence type="ECO:0000313" key="10">
    <source>
        <dbReference type="RefSeq" id="XP_022095844.1"/>
    </source>
</evidence>
<proteinExistence type="predicted"/>
<feature type="compositionally biased region" description="Polar residues" evidence="7">
    <location>
        <begin position="415"/>
        <end position="434"/>
    </location>
</feature>
<dbReference type="OMA" id="ERTRFCH"/>
<dbReference type="InterPro" id="IPR050439">
    <property type="entry name" value="ADAMTS_ADAMTS-like"/>
</dbReference>
<evidence type="ECO:0000256" key="7">
    <source>
        <dbReference type="SAM" id="MobiDB-lite"/>
    </source>
</evidence>
<name>A0A8B7YRD4_ACAPL</name>
<keyword evidence="9" id="KW-1185">Reference proteome</keyword>
<dbReference type="RefSeq" id="XP_022095853.1">
    <property type="nucleotide sequence ID" value="XM_022240161.1"/>
</dbReference>
<feature type="compositionally biased region" description="Basic and acidic residues" evidence="7">
    <location>
        <begin position="435"/>
        <end position="446"/>
    </location>
</feature>
<dbReference type="PANTHER" id="PTHR13723:SF316">
    <property type="entry name" value="LONELY HEART, ISOFORM A"/>
    <property type="match status" value="1"/>
</dbReference>
<dbReference type="KEGG" id="aplc:110982023"/>
<sequence length="1144" mass="126357">MRIRLCSSCLLLSKTTMAVKRVSIVLAIVFVTSAGALSSHLRTREKRGLSRPPVLSYWGNWGSWSACSRTCGGGVAAQSRVCLMRSRGEGGKLRESTHCVGLYKQYKLCNSEPCPEDKDFRQEQCERYNDVPFMGKLYQWKTIEKEPNLCELNCKAIGSRFFAKLADKVVDGTLCRNSSRKEICVDGMCKEIGCDGILGSGLKLDKCGVCGGTNTQCEVMSGVFTTNNMGHGYHKITTIPTGAMYINVTELTKSRNYLALEGVNGNKYINMDWKIDPPGNYSVAGTFFIYKRMPGRTGVGEQLLADGPTTEDLNLILISQQKNPGISYEYSVPRKMPGHGVASPMSSLPQPKPVVPQRGQVIIRQDTPQSRSQVSGGVSLSTFLSAGQPAPVFPSTGSKENHAQSPVEPSAQPDEGTSFSPQGPETDPSGQLQSDGHRGSDRDAETHQLGSDHSGNKHLGKGRGHHRGAGQHGNHDADRGQDDSGPSRSEVGSRPRDDQPEEPQADSGFATYPAEPFSGVGTQARELPDSVYQQAVSAREQGGTGNPRQGQQYQAHRDRANPGSGSHLGSSGRRQHIQPNPQPVNPYPGRYQTFPNPNPYYPNGNPNPYPNSNHDPNPYPNRNPYPNQNPNRYPNPNPYPNGNPQRPYSNAKPSMNPYQSQGANPNPYPNPNPKPNPGNPYPNPYPNRYPNGQDPASGRSPSNPQQPQRPYLEIDPIESHRGSSEGSSTFGSSDFSALEGSQYGSRDSQARYGWIDAGLTECSASCAGGIQHTKVNCIEWRTFRPQDPSLCEGMRKPNVRQQACNIEPCPPVWEVTEWMECSRTCGMGRQMRQVMCKQTVTQTLITMVPGERCDPRLEPERVQECHMDPCTAWSAGEWGECNVPCGEGRRQREVRCVDEAREELDESACTDKQLSKPRTEETCDRGPCVSNWFVSEWNDLCSAECGGGHKSRYVVCTTEGNSQVLSDEACNTITKPRTTRTCNSMPCGAVWLTSEWSQCSRECGEGIQERVVLCAGADEPHIIINEEQCAMKPKPTNRQSCYLKDCTAMWFNSDWTQCSRTCGGGHRKRDVKCLDSIMRSSTQCSEENRPSSTQSCNIQQCTTATPSIDCQDRFQYCEKVAKARLCTYMYYRNNCCFSCFNHQR</sequence>
<evidence type="ECO:0000256" key="6">
    <source>
        <dbReference type="PIRSR" id="PIRSR613273-3"/>
    </source>
</evidence>
<comment type="subcellular location">
    <subcellularLocation>
        <location evidence="1">Secreted</location>
    </subcellularLocation>
</comment>
<organism evidence="9 10">
    <name type="scientific">Acanthaster planci</name>
    <name type="common">Crown-of-thorns starfish</name>
    <dbReference type="NCBI Taxonomy" id="133434"/>
    <lineage>
        <taxon>Eukaryota</taxon>
        <taxon>Metazoa</taxon>
        <taxon>Echinodermata</taxon>
        <taxon>Eleutherozoa</taxon>
        <taxon>Asterozoa</taxon>
        <taxon>Asteroidea</taxon>
        <taxon>Valvatacea</taxon>
        <taxon>Valvatida</taxon>
        <taxon>Acanthasteridae</taxon>
        <taxon>Acanthaster</taxon>
    </lineage>
</organism>
<evidence type="ECO:0000256" key="1">
    <source>
        <dbReference type="ARBA" id="ARBA00004613"/>
    </source>
</evidence>
<evidence type="ECO:0000313" key="9">
    <source>
        <dbReference type="Proteomes" id="UP000694845"/>
    </source>
</evidence>
<dbReference type="FunFam" id="2.60.120.830:FF:000001">
    <property type="entry name" value="A disintegrin and metalloproteinase with thrombospondin motifs 1"/>
    <property type="match status" value="1"/>
</dbReference>
<evidence type="ECO:0000256" key="5">
    <source>
        <dbReference type="ARBA" id="ARBA00023157"/>
    </source>
</evidence>
<dbReference type="PROSITE" id="PS50092">
    <property type="entry name" value="TSP1"/>
    <property type="match status" value="7"/>
</dbReference>
<feature type="compositionally biased region" description="Pro residues" evidence="7">
    <location>
        <begin position="596"/>
        <end position="609"/>
    </location>
</feature>
<dbReference type="GeneID" id="110982023"/>
<feature type="compositionally biased region" description="Basic residues" evidence="7">
    <location>
        <begin position="456"/>
        <end position="469"/>
    </location>
</feature>
<accession>A0A8B7YRD4</accession>
<dbReference type="SMART" id="SM00209">
    <property type="entry name" value="TSP1"/>
    <property type="match status" value="7"/>
</dbReference>
<dbReference type="FunFam" id="2.20.100.10:FF:000005">
    <property type="entry name" value="ADAM metallopeptidase with thrombospondin type 1 motif 9"/>
    <property type="match status" value="3"/>
</dbReference>
<dbReference type="Gene3D" id="2.20.100.10">
    <property type="entry name" value="Thrombospondin type-1 (TSP1) repeat"/>
    <property type="match status" value="7"/>
</dbReference>
<dbReference type="GO" id="GO:0030198">
    <property type="term" value="P:extracellular matrix organization"/>
    <property type="evidence" value="ECO:0007669"/>
    <property type="project" value="InterPro"/>
</dbReference>
<dbReference type="InterPro" id="IPR045371">
    <property type="entry name" value="ADAMTS_CR_3"/>
</dbReference>
<dbReference type="GO" id="GO:0004222">
    <property type="term" value="F:metalloendopeptidase activity"/>
    <property type="evidence" value="ECO:0007669"/>
    <property type="project" value="TreeGrafter"/>
</dbReference>
<keyword evidence="4" id="KW-0677">Repeat</keyword>
<feature type="disulfide bond" evidence="6">
    <location>
        <begin position="71"/>
        <end position="114"/>
    </location>
</feature>
<keyword evidence="5 6" id="KW-1015">Disulfide bond</keyword>
<dbReference type="InterPro" id="IPR013273">
    <property type="entry name" value="ADAMTS/ADAMTS-like"/>
</dbReference>
<feature type="compositionally biased region" description="Basic and acidic residues" evidence="7">
    <location>
        <begin position="473"/>
        <end position="482"/>
    </location>
</feature>
<dbReference type="Pfam" id="PF05986">
    <property type="entry name" value="ADAMTS_spacer1"/>
    <property type="match status" value="1"/>
</dbReference>
<reference evidence="10 11" key="1">
    <citation type="submission" date="2025-04" db="UniProtKB">
        <authorList>
            <consortium name="RefSeq"/>
        </authorList>
    </citation>
    <scope>IDENTIFICATION</scope>
</reference>
<dbReference type="Pfam" id="PF00090">
    <property type="entry name" value="TSP_1"/>
    <property type="match status" value="1"/>
</dbReference>
<feature type="compositionally biased region" description="Polar residues" evidence="7">
    <location>
        <begin position="651"/>
        <end position="663"/>
    </location>
</feature>
<dbReference type="Pfam" id="PF19236">
    <property type="entry name" value="ADAMTS_CR_3"/>
    <property type="match status" value="1"/>
</dbReference>
<evidence type="ECO:0000256" key="3">
    <source>
        <dbReference type="ARBA" id="ARBA00022729"/>
    </source>
</evidence>
<dbReference type="OrthoDB" id="10062690at2759"/>
<gene>
    <name evidence="10 11" type="primary">LOC110982023</name>
</gene>
<evidence type="ECO:0000256" key="4">
    <source>
        <dbReference type="ARBA" id="ARBA00022737"/>
    </source>
</evidence>
<dbReference type="PROSITE" id="PS50900">
    <property type="entry name" value="PLAC"/>
    <property type="match status" value="1"/>
</dbReference>
<evidence type="ECO:0000256" key="2">
    <source>
        <dbReference type="ARBA" id="ARBA00022525"/>
    </source>
</evidence>
<dbReference type="Pfam" id="PF19030">
    <property type="entry name" value="TSP1_ADAMTS"/>
    <property type="match status" value="6"/>
</dbReference>
<dbReference type="InterPro" id="IPR010909">
    <property type="entry name" value="PLAC"/>
</dbReference>
<dbReference type="PRINTS" id="PR01857">
    <property type="entry name" value="ADAMTSFAMILY"/>
</dbReference>